<organism evidence="1 2">
    <name type="scientific">Hymenobacter lapidiphilus</name>
    <dbReference type="NCBI Taxonomy" id="2608003"/>
    <lineage>
        <taxon>Bacteria</taxon>
        <taxon>Pseudomonadati</taxon>
        <taxon>Bacteroidota</taxon>
        <taxon>Cytophagia</taxon>
        <taxon>Cytophagales</taxon>
        <taxon>Hymenobacteraceae</taxon>
        <taxon>Hymenobacter</taxon>
    </lineage>
</organism>
<dbReference type="AlphaFoldDB" id="A0A7Y7PNS5"/>
<evidence type="ECO:0000313" key="2">
    <source>
        <dbReference type="Proteomes" id="UP000565521"/>
    </source>
</evidence>
<dbReference type="RefSeq" id="WP_176908029.1">
    <property type="nucleotide sequence ID" value="NZ_JABKAU010000011.1"/>
</dbReference>
<name>A0A7Y7PNS5_9BACT</name>
<comment type="caution">
    <text evidence="1">The sequence shown here is derived from an EMBL/GenBank/DDBJ whole genome shotgun (WGS) entry which is preliminary data.</text>
</comment>
<dbReference type="Proteomes" id="UP000565521">
    <property type="component" value="Unassembled WGS sequence"/>
</dbReference>
<keyword evidence="2" id="KW-1185">Reference proteome</keyword>
<sequence>MPLSLTYVTDEAGQRQAVQIPYDQWLVLQKELQGYLQEETLRQSLNESFRDIAAMEAGRKPKVTLDEFLAEVETELEAENQTEEVSSFERER</sequence>
<gene>
    <name evidence="1" type="ORF">HW554_07825</name>
</gene>
<protein>
    <submittedName>
        <fullName evidence="1">Uncharacterized protein</fullName>
    </submittedName>
</protein>
<proteinExistence type="predicted"/>
<dbReference type="EMBL" id="JABKAU010000011">
    <property type="protein sequence ID" value="NVO31112.1"/>
    <property type="molecule type" value="Genomic_DNA"/>
</dbReference>
<evidence type="ECO:0000313" key="1">
    <source>
        <dbReference type="EMBL" id="NVO31112.1"/>
    </source>
</evidence>
<accession>A0A7Y7PNS5</accession>
<reference evidence="1 2" key="1">
    <citation type="submission" date="2020-05" db="EMBL/GenBank/DDBJ databases">
        <title>Hymenobacter terrestris sp. nov. and Hymenobacter lapidiphilus sp. nov., isolated from regoliths in Antarctica.</title>
        <authorList>
            <person name="Sedlacek I."/>
            <person name="Pantucek R."/>
            <person name="Zeman M."/>
            <person name="Holochova P."/>
            <person name="Kralova S."/>
            <person name="Stankova E."/>
            <person name="Sedo O."/>
            <person name="Micenkova L."/>
            <person name="Svec P."/>
            <person name="Gupta V."/>
            <person name="Sood U."/>
            <person name="Korpole U.S."/>
            <person name="Lal R."/>
        </authorList>
    </citation>
    <scope>NUCLEOTIDE SEQUENCE [LARGE SCALE GENOMIC DNA]</scope>
    <source>
        <strain evidence="1 2">P5342</strain>
    </source>
</reference>